<evidence type="ECO:0000313" key="3">
    <source>
        <dbReference type="EMBL" id="WIX82891.1"/>
    </source>
</evidence>
<evidence type="ECO:0000256" key="2">
    <source>
        <dbReference type="SAM" id="Phobius"/>
    </source>
</evidence>
<gene>
    <name evidence="3" type="ORF">QRX50_20010</name>
</gene>
<dbReference type="KEGG" id="acab:QRX50_20010"/>
<protein>
    <submittedName>
        <fullName evidence="3">Uncharacterized protein</fullName>
    </submittedName>
</protein>
<keyword evidence="2" id="KW-0812">Transmembrane</keyword>
<evidence type="ECO:0000313" key="4">
    <source>
        <dbReference type="Proteomes" id="UP001236014"/>
    </source>
</evidence>
<feature type="region of interest" description="Disordered" evidence="1">
    <location>
        <begin position="363"/>
        <end position="390"/>
    </location>
</feature>
<feature type="transmembrane region" description="Helical" evidence="2">
    <location>
        <begin position="189"/>
        <end position="207"/>
    </location>
</feature>
<name>A0A9Y2IP91_9PSEU</name>
<keyword evidence="2" id="KW-1133">Transmembrane helix</keyword>
<dbReference type="AlphaFoldDB" id="A0A9Y2IP91"/>
<reference evidence="3 4" key="1">
    <citation type="submission" date="2023-06" db="EMBL/GenBank/DDBJ databases">
        <authorList>
            <person name="Oyuntsetseg B."/>
            <person name="Kim S.B."/>
        </authorList>
    </citation>
    <scope>NUCLEOTIDE SEQUENCE [LARGE SCALE GENOMIC DNA]</scope>
    <source>
        <strain evidence="3 4">2-15</strain>
    </source>
</reference>
<feature type="region of interest" description="Disordered" evidence="1">
    <location>
        <begin position="1"/>
        <end position="27"/>
    </location>
</feature>
<organism evidence="3 4">
    <name type="scientific">Amycolatopsis carbonis</name>
    <dbReference type="NCBI Taxonomy" id="715471"/>
    <lineage>
        <taxon>Bacteria</taxon>
        <taxon>Bacillati</taxon>
        <taxon>Actinomycetota</taxon>
        <taxon>Actinomycetes</taxon>
        <taxon>Pseudonocardiales</taxon>
        <taxon>Pseudonocardiaceae</taxon>
        <taxon>Amycolatopsis</taxon>
    </lineage>
</organism>
<proteinExistence type="predicted"/>
<dbReference type="EMBL" id="CP127294">
    <property type="protein sequence ID" value="WIX82891.1"/>
    <property type="molecule type" value="Genomic_DNA"/>
</dbReference>
<accession>A0A9Y2IP91</accession>
<feature type="transmembrane region" description="Helical" evidence="2">
    <location>
        <begin position="39"/>
        <end position="63"/>
    </location>
</feature>
<evidence type="ECO:0000256" key="1">
    <source>
        <dbReference type="SAM" id="MobiDB-lite"/>
    </source>
</evidence>
<keyword evidence="2" id="KW-0472">Membrane</keyword>
<dbReference type="Proteomes" id="UP001236014">
    <property type="component" value="Chromosome"/>
</dbReference>
<feature type="transmembrane region" description="Helical" evidence="2">
    <location>
        <begin position="147"/>
        <end position="168"/>
    </location>
</feature>
<dbReference type="RefSeq" id="WP_285973454.1">
    <property type="nucleotide sequence ID" value="NZ_CP127294.1"/>
</dbReference>
<feature type="transmembrane region" description="Helical" evidence="2">
    <location>
        <begin position="213"/>
        <end position="232"/>
    </location>
</feature>
<sequence>MSTDDQPAGQPTAEVPTEPSLAAVPVETRERRTGWRASVGGAMVTLGLVAFVALALVIALRLLHAAPGWLAWFIEGPGWRLGLIAAGGAVVVLLAAGGVLVALAPKRTVEVQAGSPLHAKGWYAMFAGALFLSGDTSARYFTQVLHFHLWETAVVFLLIEIGLLSAALEMRDILTRPEGGRSGLGKARALLWTLFGGQAVVAVALNIDPRELVVRLVFAVFGLLAIHQALGVDVREARRHSGTTTELSYLGRLLRELRDAALSWTGLGEPERDALQRRRERAADRYARLLSAGKPQGDGKRRWSAAARWTRKVRRARRRANLHDPAQQARVVRVIQHERADDELMNARLPKLFDLPTTPAAPSLATAGAGDRAAVEQPGEQPNAWWNATG</sequence>
<feature type="transmembrane region" description="Helical" evidence="2">
    <location>
        <begin position="83"/>
        <end position="103"/>
    </location>
</feature>
<keyword evidence="4" id="KW-1185">Reference proteome</keyword>